<comment type="similarity">
    <text evidence="2">Belongs to the cysteine dioxygenase family.</text>
</comment>
<dbReference type="Proteomes" id="UP000886595">
    <property type="component" value="Unassembled WGS sequence"/>
</dbReference>
<dbReference type="OrthoDB" id="271433at2759"/>
<evidence type="ECO:0000313" key="9">
    <source>
        <dbReference type="Proteomes" id="UP000886595"/>
    </source>
</evidence>
<dbReference type="PANTHER" id="PTHR22966:SF61">
    <property type="entry name" value="2-AMINOETHANETHIOL DIOXYGENASE"/>
    <property type="match status" value="1"/>
</dbReference>
<evidence type="ECO:0000313" key="8">
    <source>
        <dbReference type="EMBL" id="KAG2332244.1"/>
    </source>
</evidence>
<gene>
    <name evidence="8" type="ORF">Bca52824_003424</name>
</gene>
<evidence type="ECO:0000256" key="7">
    <source>
        <dbReference type="ARBA" id="ARBA00024284"/>
    </source>
</evidence>
<dbReference type="InterPro" id="IPR011051">
    <property type="entry name" value="RmlC_Cupin_sf"/>
</dbReference>
<dbReference type="GO" id="GO:0070483">
    <property type="term" value="P:detection of hypoxia"/>
    <property type="evidence" value="ECO:0007669"/>
    <property type="project" value="UniProtKB-ARBA"/>
</dbReference>
<proteinExistence type="inferred from homology"/>
<accession>A0A8X8BBF4</accession>
<sequence length="120" mass="13679">MLESSRKLNWYGPGRPAKLVKDSEMTAPSPVTTLYPIRGGNIHCFRAVTHCAIIDILSPPYSSDRDRHCTCFRKSRREDLPGEVEVDGEVVADVTWLEEFQPSDDFVIQRVQYRGPVIRT</sequence>
<comment type="catalytic activity">
    <reaction evidence="7">
        <text>L-cysteine + O2 = 3-sulfino-L-alanine + H(+)</text>
        <dbReference type="Rhea" id="RHEA:20441"/>
        <dbReference type="ChEBI" id="CHEBI:15378"/>
        <dbReference type="ChEBI" id="CHEBI:15379"/>
        <dbReference type="ChEBI" id="CHEBI:35235"/>
        <dbReference type="ChEBI" id="CHEBI:61085"/>
        <dbReference type="EC" id="1.13.11.20"/>
    </reaction>
    <physiologicalReaction direction="left-to-right" evidence="7">
        <dbReference type="Rhea" id="RHEA:20442"/>
    </physiologicalReaction>
</comment>
<dbReference type="InterPro" id="IPR012864">
    <property type="entry name" value="PCO/ADO"/>
</dbReference>
<reference evidence="8 9" key="1">
    <citation type="submission" date="2020-02" db="EMBL/GenBank/DDBJ databases">
        <authorList>
            <person name="Ma Q."/>
            <person name="Huang Y."/>
            <person name="Song X."/>
            <person name="Pei D."/>
        </authorList>
    </citation>
    <scope>NUCLEOTIDE SEQUENCE [LARGE SCALE GENOMIC DNA]</scope>
    <source>
        <strain evidence="8">Sxm20200214</strain>
        <tissue evidence="8">Leaf</tissue>
    </source>
</reference>
<dbReference type="Pfam" id="PF07847">
    <property type="entry name" value="PCO_ADO"/>
    <property type="match status" value="1"/>
</dbReference>
<comment type="cofactor">
    <cofactor evidence="1">
        <name>Fe(2+)</name>
        <dbReference type="ChEBI" id="CHEBI:29033"/>
    </cofactor>
</comment>
<dbReference type="SUPFAM" id="SSF51182">
    <property type="entry name" value="RmlC-like cupins"/>
    <property type="match status" value="1"/>
</dbReference>
<evidence type="ECO:0000256" key="6">
    <source>
        <dbReference type="ARBA" id="ARBA00023004"/>
    </source>
</evidence>
<dbReference type="EMBL" id="JAAMPC010000001">
    <property type="protein sequence ID" value="KAG2332244.1"/>
    <property type="molecule type" value="Genomic_DNA"/>
</dbReference>
<dbReference type="GO" id="GO:0046872">
    <property type="term" value="F:metal ion binding"/>
    <property type="evidence" value="ECO:0007669"/>
    <property type="project" value="UniProtKB-KW"/>
</dbReference>
<dbReference type="AlphaFoldDB" id="A0A8X8BBF4"/>
<dbReference type="GO" id="GO:0017172">
    <property type="term" value="F:cysteine dioxygenase activity"/>
    <property type="evidence" value="ECO:0007669"/>
    <property type="project" value="UniProtKB-EC"/>
</dbReference>
<organism evidence="8 9">
    <name type="scientific">Brassica carinata</name>
    <name type="common">Ethiopian mustard</name>
    <name type="synonym">Abyssinian cabbage</name>
    <dbReference type="NCBI Taxonomy" id="52824"/>
    <lineage>
        <taxon>Eukaryota</taxon>
        <taxon>Viridiplantae</taxon>
        <taxon>Streptophyta</taxon>
        <taxon>Embryophyta</taxon>
        <taxon>Tracheophyta</taxon>
        <taxon>Spermatophyta</taxon>
        <taxon>Magnoliopsida</taxon>
        <taxon>eudicotyledons</taxon>
        <taxon>Gunneridae</taxon>
        <taxon>Pentapetalae</taxon>
        <taxon>rosids</taxon>
        <taxon>malvids</taxon>
        <taxon>Brassicales</taxon>
        <taxon>Brassicaceae</taxon>
        <taxon>Brassiceae</taxon>
        <taxon>Brassica</taxon>
    </lineage>
</organism>
<evidence type="ECO:0000256" key="1">
    <source>
        <dbReference type="ARBA" id="ARBA00001954"/>
    </source>
</evidence>
<keyword evidence="6" id="KW-0408">Iron</keyword>
<evidence type="ECO:0000256" key="3">
    <source>
        <dbReference type="ARBA" id="ARBA00013133"/>
    </source>
</evidence>
<protein>
    <recommendedName>
        <fullName evidence="3">cysteine dioxygenase</fullName>
        <ecNumber evidence="3">1.13.11.20</ecNumber>
    </recommendedName>
</protein>
<keyword evidence="5" id="KW-0560">Oxidoreductase</keyword>
<keyword evidence="4" id="KW-0479">Metal-binding</keyword>
<dbReference type="EC" id="1.13.11.20" evidence="3"/>
<dbReference type="PANTHER" id="PTHR22966">
    <property type="entry name" value="2-AMINOETHANETHIOL DIOXYGENASE"/>
    <property type="match status" value="1"/>
</dbReference>
<keyword evidence="9" id="KW-1185">Reference proteome</keyword>
<evidence type="ECO:0000256" key="4">
    <source>
        <dbReference type="ARBA" id="ARBA00022723"/>
    </source>
</evidence>
<comment type="caution">
    <text evidence="8">The sequence shown here is derived from an EMBL/GenBank/DDBJ whole genome shotgun (WGS) entry which is preliminary data.</text>
</comment>
<evidence type="ECO:0000256" key="5">
    <source>
        <dbReference type="ARBA" id="ARBA00023002"/>
    </source>
</evidence>
<name>A0A8X8BBF4_BRACI</name>
<evidence type="ECO:0000256" key="2">
    <source>
        <dbReference type="ARBA" id="ARBA00006622"/>
    </source>
</evidence>